<dbReference type="EMBL" id="CP094533">
    <property type="protein sequence ID" value="UOE25453.1"/>
    <property type="molecule type" value="Genomic_DNA"/>
</dbReference>
<protein>
    <recommendedName>
        <fullName evidence="3">DUF2262 domain-containing protein</fullName>
    </recommendedName>
</protein>
<gene>
    <name evidence="1" type="ORF">MTP13_14080</name>
</gene>
<evidence type="ECO:0008006" key="3">
    <source>
        <dbReference type="Google" id="ProtNLM"/>
    </source>
</evidence>
<dbReference type="RefSeq" id="WP_243568334.1">
    <property type="nucleotide sequence ID" value="NZ_BAAARD010000008.1"/>
</dbReference>
<organism evidence="1 2">
    <name type="scientific">Agromyces soli</name>
    <dbReference type="NCBI Taxonomy" id="659012"/>
    <lineage>
        <taxon>Bacteria</taxon>
        <taxon>Bacillati</taxon>
        <taxon>Actinomycetota</taxon>
        <taxon>Actinomycetes</taxon>
        <taxon>Micrococcales</taxon>
        <taxon>Microbacteriaceae</taxon>
        <taxon>Agromyces</taxon>
    </lineage>
</organism>
<sequence length="155" mass="16832">MVDLPTRLDVSGAEFVRIDAPEPIACWTASIEPAGDGRLRSVSIIMDPVDRPGEDVLRLAGLVVVRFDELAGAAAEYLQQRLREPEFGVSGPELLELQRAEPPFGAPEAVLWSDGSWMLRFAESRLELADPYGIGVLFEGTTPCGVEDFSEVDSA</sequence>
<accession>A0ABY4AQQ0</accession>
<name>A0ABY4AQQ0_9MICO</name>
<evidence type="ECO:0000313" key="1">
    <source>
        <dbReference type="EMBL" id="UOE25453.1"/>
    </source>
</evidence>
<proteinExistence type="predicted"/>
<dbReference type="Proteomes" id="UP000831304">
    <property type="component" value="Chromosome"/>
</dbReference>
<keyword evidence="2" id="KW-1185">Reference proteome</keyword>
<reference evidence="1 2" key="1">
    <citation type="submission" date="2022-03" db="EMBL/GenBank/DDBJ databases">
        <title>Agromyces sp. isolated from the gut of P. brevitarsis seulensis larvae.</title>
        <authorList>
            <person name="Won M."/>
            <person name="Kwon S.-W."/>
        </authorList>
    </citation>
    <scope>NUCLEOTIDE SEQUENCE [LARGE SCALE GENOMIC DNA]</scope>
    <source>
        <strain evidence="1 2">KACC 16215</strain>
    </source>
</reference>
<evidence type="ECO:0000313" key="2">
    <source>
        <dbReference type="Proteomes" id="UP000831304"/>
    </source>
</evidence>